<accession>A0ABQ9UCE3</accession>
<protein>
    <submittedName>
        <fullName evidence="2">Uncharacterized protein</fullName>
    </submittedName>
</protein>
<dbReference type="Proteomes" id="UP001266305">
    <property type="component" value="Unassembled WGS sequence"/>
</dbReference>
<evidence type="ECO:0000256" key="1">
    <source>
        <dbReference type="SAM" id="MobiDB-lite"/>
    </source>
</evidence>
<evidence type="ECO:0000313" key="2">
    <source>
        <dbReference type="EMBL" id="KAK2094450.1"/>
    </source>
</evidence>
<organism evidence="2 3">
    <name type="scientific">Saguinus oedipus</name>
    <name type="common">Cotton-top tamarin</name>
    <name type="synonym">Oedipomidas oedipus</name>
    <dbReference type="NCBI Taxonomy" id="9490"/>
    <lineage>
        <taxon>Eukaryota</taxon>
        <taxon>Metazoa</taxon>
        <taxon>Chordata</taxon>
        <taxon>Craniata</taxon>
        <taxon>Vertebrata</taxon>
        <taxon>Euteleostomi</taxon>
        <taxon>Mammalia</taxon>
        <taxon>Eutheria</taxon>
        <taxon>Euarchontoglires</taxon>
        <taxon>Primates</taxon>
        <taxon>Haplorrhini</taxon>
        <taxon>Platyrrhini</taxon>
        <taxon>Cebidae</taxon>
        <taxon>Callitrichinae</taxon>
        <taxon>Saguinus</taxon>
    </lineage>
</organism>
<comment type="caution">
    <text evidence="2">The sequence shown here is derived from an EMBL/GenBank/DDBJ whole genome shotgun (WGS) entry which is preliminary data.</text>
</comment>
<sequence length="123" mass="13033">MPAATFPPQRLRQFRAPPFRVNRVKARAGKEVGDQGKTEGVMAAQIPILATTSTPGIVRNSKKRPASPSHNSSSGGGYGSSKKKKVCASSFAQVRTRNGTGRGGAEPGRLRNGGRCPCRLRCV</sequence>
<dbReference type="EMBL" id="JASSZA010000014">
    <property type="protein sequence ID" value="KAK2094450.1"/>
    <property type="molecule type" value="Genomic_DNA"/>
</dbReference>
<name>A0ABQ9UCE3_SAGOE</name>
<feature type="region of interest" description="Disordered" evidence="1">
    <location>
        <begin position="47"/>
        <end position="113"/>
    </location>
</feature>
<gene>
    <name evidence="2" type="ORF">P7K49_028188</name>
</gene>
<feature type="compositionally biased region" description="Polar residues" evidence="1">
    <location>
        <begin position="90"/>
        <end position="99"/>
    </location>
</feature>
<keyword evidence="3" id="KW-1185">Reference proteome</keyword>
<evidence type="ECO:0000313" key="3">
    <source>
        <dbReference type="Proteomes" id="UP001266305"/>
    </source>
</evidence>
<reference evidence="2 3" key="1">
    <citation type="submission" date="2023-05" db="EMBL/GenBank/DDBJ databases">
        <title>B98-5 Cell Line De Novo Hybrid Assembly: An Optical Mapping Approach.</title>
        <authorList>
            <person name="Kananen K."/>
            <person name="Auerbach J.A."/>
            <person name="Kautto E."/>
            <person name="Blachly J.S."/>
        </authorList>
    </citation>
    <scope>NUCLEOTIDE SEQUENCE [LARGE SCALE GENOMIC DNA]</scope>
    <source>
        <strain evidence="2">B95-8</strain>
        <tissue evidence="2">Cell line</tissue>
    </source>
</reference>
<proteinExistence type="predicted"/>